<dbReference type="GO" id="GO:0030175">
    <property type="term" value="C:filopodium"/>
    <property type="evidence" value="ECO:0007669"/>
    <property type="project" value="UniProtKB-SubCell"/>
</dbReference>
<dbReference type="GO" id="GO:0045121">
    <property type="term" value="C:membrane raft"/>
    <property type="evidence" value="ECO:0007669"/>
    <property type="project" value="UniProtKB-SubCell"/>
</dbReference>
<evidence type="ECO:0000256" key="3">
    <source>
        <dbReference type="ARBA" id="ARBA00004285"/>
    </source>
</evidence>
<dbReference type="Pfam" id="PF06365">
    <property type="entry name" value="CD34_antigen"/>
    <property type="match status" value="1"/>
</dbReference>
<comment type="subcellular location">
    <subcellularLocation>
        <location evidence="2">Apical cell membrane</location>
    </subcellularLocation>
    <subcellularLocation>
        <location evidence="6">Cell projection</location>
        <location evidence="6">Filopodium</location>
    </subcellularLocation>
    <subcellularLocation>
        <location evidence="7">Cell projection</location>
        <location evidence="7">Lamellipodium</location>
    </subcellularLocation>
    <subcellularLocation>
        <location evidence="1">Cell projection</location>
        <location evidence="1">Microvillus</location>
    </subcellularLocation>
    <subcellularLocation>
        <location evidence="4">Cell projection</location>
        <location evidence="4">Ruffle</location>
    </subcellularLocation>
    <subcellularLocation>
        <location evidence="3">Membrane raft</location>
    </subcellularLocation>
    <subcellularLocation>
        <location evidence="5">Membrane</location>
        <topology evidence="5">Single-pass type I membrane protein</topology>
    </subcellularLocation>
</comment>
<feature type="compositionally biased region" description="Low complexity" evidence="19">
    <location>
        <begin position="149"/>
        <end position="164"/>
    </location>
</feature>
<evidence type="ECO:0000256" key="15">
    <source>
        <dbReference type="ARBA" id="ARBA00023136"/>
    </source>
</evidence>
<keyword evidence="23" id="KW-1185">Reference proteome</keyword>
<reference evidence="22" key="1">
    <citation type="submission" date="2021-01" db="EMBL/GenBank/DDBJ databases">
        <authorList>
            <person name="Zahm M."/>
            <person name="Roques C."/>
            <person name="Cabau C."/>
            <person name="Klopp C."/>
            <person name="Donnadieu C."/>
            <person name="Jouanno E."/>
            <person name="Lampietro C."/>
            <person name="Louis A."/>
            <person name="Herpin A."/>
            <person name="Echchiki A."/>
            <person name="Berthelot C."/>
            <person name="Parey E."/>
            <person name="Roest-Crollius H."/>
            <person name="Braasch I."/>
            <person name="Postlethwait J."/>
            <person name="Bobe J."/>
            <person name="Montfort J."/>
            <person name="Bouchez O."/>
            <person name="Begum T."/>
            <person name="Mejri S."/>
            <person name="Adams A."/>
            <person name="Chen W.-J."/>
            <person name="Guiguen Y."/>
        </authorList>
    </citation>
    <scope>NUCLEOTIDE SEQUENCE</scope>
    <source>
        <strain evidence="22">YG-15Mar2019-1</strain>
        <tissue evidence="22">Brain</tissue>
    </source>
</reference>
<evidence type="ECO:0000256" key="20">
    <source>
        <dbReference type="SAM" id="Phobius"/>
    </source>
</evidence>
<accession>A0A9D3PC29</accession>
<organism evidence="22 23">
    <name type="scientific">Megalops atlanticus</name>
    <name type="common">Tarpon</name>
    <name type="synonym">Clupea gigantea</name>
    <dbReference type="NCBI Taxonomy" id="7932"/>
    <lineage>
        <taxon>Eukaryota</taxon>
        <taxon>Metazoa</taxon>
        <taxon>Chordata</taxon>
        <taxon>Craniata</taxon>
        <taxon>Vertebrata</taxon>
        <taxon>Euteleostomi</taxon>
        <taxon>Actinopterygii</taxon>
        <taxon>Neopterygii</taxon>
        <taxon>Teleostei</taxon>
        <taxon>Elopiformes</taxon>
        <taxon>Megalopidae</taxon>
        <taxon>Megalops</taxon>
    </lineage>
</organism>
<evidence type="ECO:0000256" key="18">
    <source>
        <dbReference type="ARBA" id="ARBA00031141"/>
    </source>
</evidence>
<name>A0A9D3PC29_MEGAT</name>
<sequence>MRIICVVIFLGAFHHQTHGQDAATTKATPTTATTIKLDTPTPSAAIKPESPQTTGTPPVDLKSLTPSSTLSATTRAAAAGTTEAGLKPATSTSTPESTATTVTAKDSATTQSPTTVRPQEDLTQSTSAAVTASTVKPAVDTTTSSPLKPTTMTPAASASAAPPTDINKPILQTTRSSTETAPITTTAHAMTSFLTTPQSSGDHVSSTTTNTPSEETFVYNPEDSAVDGNTGNNALYRQMCKKLVEGLQVERCTLTFVTVGGNPVFKSTLIQVKPTLLNEMYKELTKVHQQEPVNNTSLITILCCCIALLVIISGVIFYAIYRCRSRRKDQQHLTEELQTVENGYHDNPTLEVMEVHPEMQEKKPGLNGDCNDSWIVPIDNLAKEDLPDEEDTHL</sequence>
<keyword evidence="12 21" id="KW-0732">Signal</keyword>
<dbReference type="GO" id="GO:0032534">
    <property type="term" value="P:regulation of microvillus assembly"/>
    <property type="evidence" value="ECO:0007669"/>
    <property type="project" value="TreeGrafter"/>
</dbReference>
<evidence type="ECO:0000256" key="2">
    <source>
        <dbReference type="ARBA" id="ARBA00004221"/>
    </source>
</evidence>
<proteinExistence type="inferred from homology"/>
<evidence type="ECO:0000256" key="5">
    <source>
        <dbReference type="ARBA" id="ARBA00004479"/>
    </source>
</evidence>
<keyword evidence="14 20" id="KW-1133">Transmembrane helix</keyword>
<dbReference type="PANTHER" id="PTHR12067:SF5">
    <property type="entry name" value="PODOCALYXIN"/>
    <property type="match status" value="1"/>
</dbReference>
<feature type="chain" id="PRO_5038734963" description="Podocalyxin" evidence="21">
    <location>
        <begin position="20"/>
        <end position="394"/>
    </location>
</feature>
<dbReference type="GO" id="GO:0030027">
    <property type="term" value="C:lamellipodium"/>
    <property type="evidence" value="ECO:0007669"/>
    <property type="project" value="UniProtKB-SubCell"/>
</dbReference>
<evidence type="ECO:0000256" key="6">
    <source>
        <dbReference type="ARBA" id="ARBA00004486"/>
    </source>
</evidence>
<feature type="compositionally biased region" description="Low complexity" evidence="19">
    <location>
        <begin position="61"/>
        <end position="104"/>
    </location>
</feature>
<feature type="compositionally biased region" description="Polar residues" evidence="19">
    <location>
        <begin position="195"/>
        <end position="204"/>
    </location>
</feature>
<feature type="compositionally biased region" description="Low complexity" evidence="19">
    <location>
        <begin position="205"/>
        <end position="216"/>
    </location>
</feature>
<dbReference type="InterPro" id="IPR013836">
    <property type="entry name" value="CD34/Podocalyxin"/>
</dbReference>
<feature type="signal peptide" evidence="21">
    <location>
        <begin position="1"/>
        <end position="19"/>
    </location>
</feature>
<feature type="compositionally biased region" description="Polar residues" evidence="19">
    <location>
        <begin position="106"/>
        <end position="124"/>
    </location>
</feature>
<evidence type="ECO:0000256" key="1">
    <source>
        <dbReference type="ARBA" id="ARBA00004105"/>
    </source>
</evidence>
<dbReference type="GO" id="GO:0001726">
    <property type="term" value="C:ruffle"/>
    <property type="evidence" value="ECO:0007669"/>
    <property type="project" value="UniProtKB-SubCell"/>
</dbReference>
<evidence type="ECO:0000256" key="13">
    <source>
        <dbReference type="ARBA" id="ARBA00022889"/>
    </source>
</evidence>
<dbReference type="InterPro" id="IPR017403">
    <property type="entry name" value="PODXL"/>
</dbReference>
<keyword evidence="15 20" id="KW-0472">Membrane</keyword>
<evidence type="ECO:0000256" key="10">
    <source>
        <dbReference type="ARBA" id="ARBA00022475"/>
    </source>
</evidence>
<evidence type="ECO:0000256" key="21">
    <source>
        <dbReference type="SAM" id="SignalP"/>
    </source>
</evidence>
<feature type="transmembrane region" description="Helical" evidence="20">
    <location>
        <begin position="298"/>
        <end position="321"/>
    </location>
</feature>
<dbReference type="EMBL" id="JAFDVH010000025">
    <property type="protein sequence ID" value="KAG7454614.1"/>
    <property type="molecule type" value="Genomic_DNA"/>
</dbReference>
<evidence type="ECO:0000256" key="11">
    <source>
        <dbReference type="ARBA" id="ARBA00022692"/>
    </source>
</evidence>
<dbReference type="GO" id="GO:0016477">
    <property type="term" value="P:cell migration"/>
    <property type="evidence" value="ECO:0007669"/>
    <property type="project" value="InterPro"/>
</dbReference>
<feature type="region of interest" description="Disordered" evidence="19">
    <location>
        <begin position="195"/>
        <end position="224"/>
    </location>
</feature>
<evidence type="ECO:0000256" key="17">
    <source>
        <dbReference type="ARBA" id="ARBA00023273"/>
    </source>
</evidence>
<protein>
    <recommendedName>
        <fullName evidence="9">Podocalyxin</fullName>
    </recommendedName>
    <alternativeName>
        <fullName evidence="18">Podocalyxin-like protein 1</fullName>
    </alternativeName>
</protein>
<dbReference type="GO" id="GO:0016324">
    <property type="term" value="C:apical plasma membrane"/>
    <property type="evidence" value="ECO:0007669"/>
    <property type="project" value="UniProtKB-SubCell"/>
</dbReference>
<evidence type="ECO:0000256" key="4">
    <source>
        <dbReference type="ARBA" id="ARBA00004466"/>
    </source>
</evidence>
<evidence type="ECO:0000256" key="14">
    <source>
        <dbReference type="ARBA" id="ARBA00022989"/>
    </source>
</evidence>
<feature type="compositionally biased region" description="Low complexity" evidence="19">
    <location>
        <begin position="21"/>
        <end position="41"/>
    </location>
</feature>
<keyword evidence="13" id="KW-0130">Cell adhesion</keyword>
<feature type="region of interest" description="Disordered" evidence="19">
    <location>
        <begin position="17"/>
        <end position="180"/>
    </location>
</feature>
<evidence type="ECO:0000256" key="19">
    <source>
        <dbReference type="SAM" id="MobiDB-lite"/>
    </source>
</evidence>
<evidence type="ECO:0000256" key="8">
    <source>
        <dbReference type="ARBA" id="ARBA00007029"/>
    </source>
</evidence>
<keyword evidence="17" id="KW-0966">Cell projection</keyword>
<feature type="compositionally biased region" description="Low complexity" evidence="19">
    <location>
        <begin position="125"/>
        <end position="135"/>
    </location>
</feature>
<keyword evidence="11 20" id="KW-0812">Transmembrane</keyword>
<comment type="similarity">
    <text evidence="8">Belongs to the podocalyxin family.</text>
</comment>
<evidence type="ECO:0000313" key="22">
    <source>
        <dbReference type="EMBL" id="KAG7454614.1"/>
    </source>
</evidence>
<keyword evidence="16" id="KW-0325">Glycoprotein</keyword>
<dbReference type="GO" id="GO:0022408">
    <property type="term" value="P:negative regulation of cell-cell adhesion"/>
    <property type="evidence" value="ECO:0007669"/>
    <property type="project" value="TreeGrafter"/>
</dbReference>
<evidence type="ECO:0000256" key="12">
    <source>
        <dbReference type="ARBA" id="ARBA00022729"/>
    </source>
</evidence>
<evidence type="ECO:0000313" key="23">
    <source>
        <dbReference type="Proteomes" id="UP001046870"/>
    </source>
</evidence>
<evidence type="ECO:0000256" key="16">
    <source>
        <dbReference type="ARBA" id="ARBA00023180"/>
    </source>
</evidence>
<evidence type="ECO:0000256" key="9">
    <source>
        <dbReference type="ARBA" id="ARBA00017371"/>
    </source>
</evidence>
<evidence type="ECO:0000256" key="7">
    <source>
        <dbReference type="ARBA" id="ARBA00004510"/>
    </source>
</evidence>
<dbReference type="GO" id="GO:0031528">
    <property type="term" value="C:microvillus membrane"/>
    <property type="evidence" value="ECO:0007669"/>
    <property type="project" value="TreeGrafter"/>
</dbReference>
<keyword evidence="10" id="KW-1003">Cell membrane</keyword>
<dbReference type="GO" id="GO:0033634">
    <property type="term" value="P:positive regulation of cell-cell adhesion mediated by integrin"/>
    <property type="evidence" value="ECO:0007669"/>
    <property type="project" value="TreeGrafter"/>
</dbReference>
<feature type="compositionally biased region" description="Polar residues" evidence="19">
    <location>
        <begin position="170"/>
        <end position="180"/>
    </location>
</feature>
<gene>
    <name evidence="22" type="ORF">MATL_G00261620</name>
</gene>
<dbReference type="OrthoDB" id="9948358at2759"/>
<dbReference type="GO" id="GO:0007155">
    <property type="term" value="P:cell adhesion"/>
    <property type="evidence" value="ECO:0007669"/>
    <property type="project" value="UniProtKB-KW"/>
</dbReference>
<dbReference type="Proteomes" id="UP001046870">
    <property type="component" value="Chromosome 25"/>
</dbReference>
<dbReference type="PANTHER" id="PTHR12067">
    <property type="entry name" value="PODOCALYXIN"/>
    <property type="match status" value="1"/>
</dbReference>
<comment type="caution">
    <text evidence="22">The sequence shown here is derived from an EMBL/GenBank/DDBJ whole genome shotgun (WGS) entry which is preliminary data.</text>
</comment>
<dbReference type="AlphaFoldDB" id="A0A9D3PC29"/>